<evidence type="ECO:0000313" key="1">
    <source>
        <dbReference type="EMBL" id="BCJ88296.1"/>
    </source>
</evidence>
<dbReference type="Proteomes" id="UP000593802">
    <property type="component" value="Chromosome"/>
</dbReference>
<accession>A0A7I8DHB0</accession>
<dbReference type="KEGG" id="eff:skT53_32810"/>
<name>A0A7I8DHB0_9BACL</name>
<dbReference type="EMBL" id="AP023366">
    <property type="protein sequence ID" value="BCJ88296.1"/>
    <property type="molecule type" value="Genomic_DNA"/>
</dbReference>
<sequence length="191" mass="22218">MGTVLRELALSHPQIKVETKYIDVMIEETNLFRIKENPTTLFINDKGHELYRVEGFKETNEMTQIIDRINSGEIFLQTQYEENSTTIEKYEIFLYQNQELVPCEVSYENKSSVKAPRITAIQQLIKANLEGFYNPFPPGTRLELIEFHGSLARVFLKIPEQVKDLNESLMKEALRKTLQKFGVSDVELELK</sequence>
<protein>
    <submittedName>
        <fullName evidence="1">Uncharacterized protein</fullName>
    </submittedName>
</protein>
<keyword evidence="2" id="KW-1185">Reference proteome</keyword>
<organism evidence="1 2">
    <name type="scientific">Effusibacillus dendaii</name>
    <dbReference type="NCBI Taxonomy" id="2743772"/>
    <lineage>
        <taxon>Bacteria</taxon>
        <taxon>Bacillati</taxon>
        <taxon>Bacillota</taxon>
        <taxon>Bacilli</taxon>
        <taxon>Bacillales</taxon>
        <taxon>Alicyclobacillaceae</taxon>
        <taxon>Effusibacillus</taxon>
    </lineage>
</organism>
<dbReference type="Gene3D" id="3.40.30.10">
    <property type="entry name" value="Glutaredoxin"/>
    <property type="match status" value="1"/>
</dbReference>
<evidence type="ECO:0000313" key="2">
    <source>
        <dbReference type="Proteomes" id="UP000593802"/>
    </source>
</evidence>
<proteinExistence type="predicted"/>
<dbReference type="AlphaFoldDB" id="A0A7I8DHB0"/>
<gene>
    <name evidence="1" type="ORF">skT53_32810</name>
</gene>
<reference evidence="1 2" key="1">
    <citation type="submission" date="2020-08" db="EMBL/GenBank/DDBJ databases">
        <title>Complete Genome Sequence of Effusibacillus dendaii Strain skT53, Isolated from Farmland soil.</title>
        <authorList>
            <person name="Konishi T."/>
            <person name="Kawasaki H."/>
        </authorList>
    </citation>
    <scope>NUCLEOTIDE SEQUENCE [LARGE SCALE GENOMIC DNA]</scope>
    <source>
        <strain evidence="2">skT53</strain>
    </source>
</reference>